<accession>A0A164MBE9</accession>
<dbReference type="Proteomes" id="UP000076512">
    <property type="component" value="Unassembled WGS sequence"/>
</dbReference>
<dbReference type="NCBIfam" id="TIGR01428">
    <property type="entry name" value="HAD_type_II"/>
    <property type="match status" value="1"/>
</dbReference>
<evidence type="ECO:0000313" key="3">
    <source>
        <dbReference type="EMBL" id="KZM73211.1"/>
    </source>
</evidence>
<comment type="caution">
    <text evidence="3">The sequence shown here is derived from an EMBL/GenBank/DDBJ whole genome shotgun (WGS) entry which is preliminary data.</text>
</comment>
<dbReference type="GO" id="GO:0019120">
    <property type="term" value="F:hydrolase activity, acting on acid halide bonds, in C-halide compounds"/>
    <property type="evidence" value="ECO:0007669"/>
    <property type="project" value="InterPro"/>
</dbReference>
<evidence type="ECO:0000256" key="1">
    <source>
        <dbReference type="ARBA" id="ARBA00008106"/>
    </source>
</evidence>
<dbReference type="RefSeq" id="WP_067590114.1">
    <property type="nucleotide sequence ID" value="NZ_JABMCZ010000004.1"/>
</dbReference>
<dbReference type="SUPFAM" id="SSF56784">
    <property type="entry name" value="HAD-like"/>
    <property type="match status" value="1"/>
</dbReference>
<organism evidence="3 4">
    <name type="scientific">Nocardia terpenica</name>
    <dbReference type="NCBI Taxonomy" id="455432"/>
    <lineage>
        <taxon>Bacteria</taxon>
        <taxon>Bacillati</taxon>
        <taxon>Actinomycetota</taxon>
        <taxon>Actinomycetes</taxon>
        <taxon>Mycobacteriales</taxon>
        <taxon>Nocardiaceae</taxon>
        <taxon>Nocardia</taxon>
    </lineage>
</organism>
<dbReference type="Gene3D" id="3.40.50.1000">
    <property type="entry name" value="HAD superfamily/HAD-like"/>
    <property type="match status" value="1"/>
</dbReference>
<proteinExistence type="inferred from homology"/>
<gene>
    <name evidence="3" type="ORF">AWN90_31505</name>
</gene>
<protein>
    <submittedName>
        <fullName evidence="3">Haloacid dehalogenase</fullName>
    </submittedName>
</protein>
<dbReference type="InterPro" id="IPR023214">
    <property type="entry name" value="HAD_sf"/>
</dbReference>
<dbReference type="OrthoDB" id="3774052at2"/>
<dbReference type="CDD" id="cd02588">
    <property type="entry name" value="HAD_L2-DEX"/>
    <property type="match status" value="1"/>
</dbReference>
<sequence length="241" mass="26523">MVEFDPGRLRVLVFDIFGTTVDWYTGVADQAAEIFRAAGVELDAGTFAEEWRGMYLPAMQRVRDGDRDWAYLDTLHRESLDSLLERHGVGAAVDEQQRRNLVRAWHILPAWPDAVAGLARLRQHYTVVALSNGGFALLTRLIKAANLPFDSIVSAELARTYKPDPQVYLTASGLLDVAPEQTLMIACHIWDLTGARAAGLHTAFVERPGEKGPRIPADRPEDAAADLTAGNFVELAELLGC</sequence>
<dbReference type="Pfam" id="PF00702">
    <property type="entry name" value="Hydrolase"/>
    <property type="match status" value="1"/>
</dbReference>
<dbReference type="STRING" id="455432.AWN90_31505"/>
<dbReference type="AlphaFoldDB" id="A0A164MBE9"/>
<keyword evidence="4" id="KW-1185">Reference proteome</keyword>
<dbReference type="InterPro" id="IPR036412">
    <property type="entry name" value="HAD-like_sf"/>
</dbReference>
<dbReference type="InterPro" id="IPR023198">
    <property type="entry name" value="PGP-like_dom2"/>
</dbReference>
<name>A0A164MBE9_9NOCA</name>
<dbReference type="InterPro" id="IPR006439">
    <property type="entry name" value="HAD-SF_hydro_IA"/>
</dbReference>
<dbReference type="SFLD" id="SFLDS00003">
    <property type="entry name" value="Haloacid_Dehalogenase"/>
    <property type="match status" value="1"/>
</dbReference>
<dbReference type="InterPro" id="IPR051540">
    <property type="entry name" value="S-2-haloacid_dehalogenase"/>
</dbReference>
<reference evidence="3 4" key="1">
    <citation type="submission" date="2016-04" db="EMBL/GenBank/DDBJ databases">
        <authorList>
            <person name="Evans L.H."/>
            <person name="Alamgir A."/>
            <person name="Owens N."/>
            <person name="Weber N.D."/>
            <person name="Virtaneva K."/>
            <person name="Barbian K."/>
            <person name="Babar A."/>
            <person name="Rosenke K."/>
        </authorList>
    </citation>
    <scope>NUCLEOTIDE SEQUENCE [LARGE SCALE GENOMIC DNA]</scope>
    <source>
        <strain evidence="3 4">IFM 0406</strain>
    </source>
</reference>
<dbReference type="PANTHER" id="PTHR43316:SF3">
    <property type="entry name" value="HALOACID DEHALOGENASE, TYPE II (AFU_ORTHOLOGUE AFUA_2G07750)-RELATED"/>
    <property type="match status" value="1"/>
</dbReference>
<dbReference type="EMBL" id="LWGR01000007">
    <property type="protein sequence ID" value="KZM73211.1"/>
    <property type="molecule type" value="Genomic_DNA"/>
</dbReference>
<dbReference type="NCBIfam" id="TIGR01493">
    <property type="entry name" value="HAD-SF-IA-v2"/>
    <property type="match status" value="1"/>
</dbReference>
<comment type="similarity">
    <text evidence="1">Belongs to the HAD-like hydrolase superfamily. S-2-haloalkanoic acid dehalogenase family.</text>
</comment>
<dbReference type="Gene3D" id="1.10.150.240">
    <property type="entry name" value="Putative phosphatase, domain 2"/>
    <property type="match status" value="1"/>
</dbReference>
<dbReference type="PANTHER" id="PTHR43316">
    <property type="entry name" value="HYDROLASE, HALOACID DELAHOGENASE-RELATED"/>
    <property type="match status" value="1"/>
</dbReference>
<evidence type="ECO:0000256" key="2">
    <source>
        <dbReference type="ARBA" id="ARBA00022801"/>
    </source>
</evidence>
<evidence type="ECO:0000313" key="4">
    <source>
        <dbReference type="Proteomes" id="UP000076512"/>
    </source>
</evidence>
<dbReference type="SFLD" id="SFLDG01129">
    <property type="entry name" value="C1.5:_HAD__Beta-PGM__Phosphata"/>
    <property type="match status" value="1"/>
</dbReference>
<dbReference type="PRINTS" id="PR00413">
    <property type="entry name" value="HADHALOGNASE"/>
</dbReference>
<keyword evidence="2" id="KW-0378">Hydrolase</keyword>
<dbReference type="InterPro" id="IPR006328">
    <property type="entry name" value="2-HAD"/>
</dbReference>